<sequence>MSTPGAGRHPDFAINPDELTLKINKFLRPVIEQLEKLTGRYDQAHGDVTAAHASQAGGWFGGVGNGEIQAASSSFLNAMEWQLRQVAHDQESLTASLRDYESSLHQIIAQAKQTDQAIADRFRSIESQLDEMGR</sequence>
<dbReference type="RefSeq" id="WP_233725652.1">
    <property type="nucleotide sequence ID" value="NZ_JAJVCN010000001.1"/>
</dbReference>
<accession>A0ABS8Z9A8</accession>
<evidence type="ECO:0008006" key="3">
    <source>
        <dbReference type="Google" id="ProtNLM"/>
    </source>
</evidence>
<reference evidence="1 2" key="1">
    <citation type="submission" date="2021-12" db="EMBL/GenBank/DDBJ databases">
        <title>Genome sequence of Kibdelosporangium philippinense ATCC 49844.</title>
        <authorList>
            <person name="Fedorov E.A."/>
            <person name="Omeragic M."/>
            <person name="Shalygina K.F."/>
            <person name="Maclea K.S."/>
        </authorList>
    </citation>
    <scope>NUCLEOTIDE SEQUENCE [LARGE SCALE GENOMIC DNA]</scope>
    <source>
        <strain evidence="1 2">ATCC 49844</strain>
    </source>
</reference>
<proteinExistence type="predicted"/>
<comment type="caution">
    <text evidence="1">The sequence shown here is derived from an EMBL/GenBank/DDBJ whole genome shotgun (WGS) entry which is preliminary data.</text>
</comment>
<dbReference type="EMBL" id="JAJVCN010000001">
    <property type="protein sequence ID" value="MCE7004112.1"/>
    <property type="molecule type" value="Genomic_DNA"/>
</dbReference>
<gene>
    <name evidence="1" type="ORF">LWC34_14900</name>
</gene>
<dbReference type="Proteomes" id="UP001521150">
    <property type="component" value="Unassembled WGS sequence"/>
</dbReference>
<keyword evidence="2" id="KW-1185">Reference proteome</keyword>
<name>A0ABS8Z9A8_9PSEU</name>
<evidence type="ECO:0000313" key="1">
    <source>
        <dbReference type="EMBL" id="MCE7004112.1"/>
    </source>
</evidence>
<protein>
    <recommendedName>
        <fullName evidence="3">WXG100 family type VII secretion target</fullName>
    </recommendedName>
</protein>
<evidence type="ECO:0000313" key="2">
    <source>
        <dbReference type="Proteomes" id="UP001521150"/>
    </source>
</evidence>
<organism evidence="1 2">
    <name type="scientific">Kibdelosporangium philippinense</name>
    <dbReference type="NCBI Taxonomy" id="211113"/>
    <lineage>
        <taxon>Bacteria</taxon>
        <taxon>Bacillati</taxon>
        <taxon>Actinomycetota</taxon>
        <taxon>Actinomycetes</taxon>
        <taxon>Pseudonocardiales</taxon>
        <taxon>Pseudonocardiaceae</taxon>
        <taxon>Kibdelosporangium</taxon>
    </lineage>
</organism>